<keyword evidence="6" id="KW-1185">Reference proteome</keyword>
<dbReference type="Pfam" id="PF00392">
    <property type="entry name" value="GntR"/>
    <property type="match status" value="1"/>
</dbReference>
<proteinExistence type="predicted"/>
<dbReference type="SMART" id="SM00895">
    <property type="entry name" value="FCD"/>
    <property type="match status" value="1"/>
</dbReference>
<dbReference type="KEGG" id="sphj:BSL82_08855"/>
<dbReference type="GO" id="GO:0003700">
    <property type="term" value="F:DNA-binding transcription factor activity"/>
    <property type="evidence" value="ECO:0007669"/>
    <property type="project" value="InterPro"/>
</dbReference>
<dbReference type="GO" id="GO:0003677">
    <property type="term" value="F:DNA binding"/>
    <property type="evidence" value="ECO:0007669"/>
    <property type="project" value="UniProtKB-KW"/>
</dbReference>
<dbReference type="EMBL" id="CP018221">
    <property type="protein sequence ID" value="API59407.1"/>
    <property type="molecule type" value="Genomic_DNA"/>
</dbReference>
<sequence length="220" mass="23408">MQEYGLSGEPGGSARQVFLGILRDLETGRMVPGQRLVETELASRHGVGRNAVREAMQHLAARGVVDLSPNRSPAIRKLDLAESMEVLDVASAMTRLLVRGAAAAYRPEIAALLQSAMEDLAGAASASEPGHFGAARRRYYRSLLLIGGNRELQRIFPAIGIHIIHAQYPSARLQGIRLADYQAIARAVAAGDPDAAEAAAAAHVEAVRGIVRELASAMDV</sequence>
<protein>
    <submittedName>
        <fullName evidence="5">GntR family transcriptional regulator</fullName>
    </submittedName>
</protein>
<dbReference type="Gene3D" id="1.20.120.530">
    <property type="entry name" value="GntR ligand-binding domain-like"/>
    <property type="match status" value="1"/>
</dbReference>
<evidence type="ECO:0000256" key="1">
    <source>
        <dbReference type="ARBA" id="ARBA00023015"/>
    </source>
</evidence>
<organism evidence="5 6">
    <name type="scientific">Tardibacter chloracetimidivorans</name>
    <dbReference type="NCBI Taxonomy" id="1921510"/>
    <lineage>
        <taxon>Bacteria</taxon>
        <taxon>Pseudomonadati</taxon>
        <taxon>Pseudomonadota</taxon>
        <taxon>Alphaproteobacteria</taxon>
        <taxon>Sphingomonadales</taxon>
        <taxon>Sphingomonadaceae</taxon>
        <taxon>Tardibacter</taxon>
    </lineage>
</organism>
<keyword evidence="1" id="KW-0805">Transcription regulation</keyword>
<evidence type="ECO:0000256" key="2">
    <source>
        <dbReference type="ARBA" id="ARBA00023125"/>
    </source>
</evidence>
<dbReference type="Proteomes" id="UP000182063">
    <property type="component" value="Chromosome"/>
</dbReference>
<feature type="domain" description="HTH gntR-type" evidence="4">
    <location>
        <begin position="11"/>
        <end position="78"/>
    </location>
</feature>
<dbReference type="STRING" id="1921510.BSL82_08855"/>
<evidence type="ECO:0000259" key="4">
    <source>
        <dbReference type="PROSITE" id="PS50949"/>
    </source>
</evidence>
<dbReference type="Pfam" id="PF07729">
    <property type="entry name" value="FCD"/>
    <property type="match status" value="1"/>
</dbReference>
<dbReference type="OrthoDB" id="7846328at2"/>
<evidence type="ECO:0000313" key="6">
    <source>
        <dbReference type="Proteomes" id="UP000182063"/>
    </source>
</evidence>
<dbReference type="SUPFAM" id="SSF48008">
    <property type="entry name" value="GntR ligand-binding domain-like"/>
    <property type="match status" value="1"/>
</dbReference>
<evidence type="ECO:0000256" key="3">
    <source>
        <dbReference type="ARBA" id="ARBA00023163"/>
    </source>
</evidence>
<dbReference type="SUPFAM" id="SSF46785">
    <property type="entry name" value="Winged helix' DNA-binding domain"/>
    <property type="match status" value="1"/>
</dbReference>
<name>A0A1L3ZUW6_9SPHN</name>
<dbReference type="PROSITE" id="PS50949">
    <property type="entry name" value="HTH_GNTR"/>
    <property type="match status" value="1"/>
</dbReference>
<dbReference type="InterPro" id="IPR011711">
    <property type="entry name" value="GntR_C"/>
</dbReference>
<evidence type="ECO:0000313" key="5">
    <source>
        <dbReference type="EMBL" id="API59407.1"/>
    </source>
</evidence>
<dbReference type="InterPro" id="IPR008920">
    <property type="entry name" value="TF_FadR/GntR_C"/>
</dbReference>
<reference evidence="6" key="1">
    <citation type="submission" date="2016-11" db="EMBL/GenBank/DDBJ databases">
        <title>Complete Genome Sequence of alachlor-degrading Sphingomonas sp. strain JJ-A5.</title>
        <authorList>
            <person name="Lee H."/>
            <person name="Ka J.-O."/>
        </authorList>
    </citation>
    <scope>NUCLEOTIDE SEQUENCE [LARGE SCALE GENOMIC DNA]</scope>
    <source>
        <strain evidence="6">JJ-A5</strain>
    </source>
</reference>
<dbReference type="InterPro" id="IPR036388">
    <property type="entry name" value="WH-like_DNA-bd_sf"/>
</dbReference>
<dbReference type="PANTHER" id="PTHR43537">
    <property type="entry name" value="TRANSCRIPTIONAL REGULATOR, GNTR FAMILY"/>
    <property type="match status" value="1"/>
</dbReference>
<gene>
    <name evidence="5" type="ORF">BSL82_08855</name>
</gene>
<dbReference type="PANTHER" id="PTHR43537:SF5">
    <property type="entry name" value="UXU OPERON TRANSCRIPTIONAL REGULATOR"/>
    <property type="match status" value="1"/>
</dbReference>
<keyword evidence="3" id="KW-0804">Transcription</keyword>
<keyword evidence="2" id="KW-0238">DNA-binding</keyword>
<dbReference type="Gene3D" id="1.10.10.10">
    <property type="entry name" value="Winged helix-like DNA-binding domain superfamily/Winged helix DNA-binding domain"/>
    <property type="match status" value="1"/>
</dbReference>
<accession>A0A1L3ZUW6</accession>
<dbReference type="InterPro" id="IPR036390">
    <property type="entry name" value="WH_DNA-bd_sf"/>
</dbReference>
<dbReference type="AlphaFoldDB" id="A0A1L3ZUW6"/>
<dbReference type="RefSeq" id="WP_072596964.1">
    <property type="nucleotide sequence ID" value="NZ_CP018221.1"/>
</dbReference>
<dbReference type="InterPro" id="IPR000524">
    <property type="entry name" value="Tscrpt_reg_HTH_GntR"/>
</dbReference>
<dbReference type="SMART" id="SM00345">
    <property type="entry name" value="HTH_GNTR"/>
    <property type="match status" value="1"/>
</dbReference>